<keyword evidence="5 10" id="KW-0472">Membrane</keyword>
<dbReference type="Pfam" id="PF02537">
    <property type="entry name" value="CRCB"/>
    <property type="match status" value="1"/>
</dbReference>
<comment type="similarity">
    <text evidence="7 10">Belongs to the fluoride channel Fluc/FEX (TC 1.A.43) family.</text>
</comment>
<dbReference type="HAMAP" id="MF_00454">
    <property type="entry name" value="FluC"/>
    <property type="match status" value="1"/>
</dbReference>
<keyword evidence="3 10" id="KW-0812">Transmembrane</keyword>
<sequence>MHLNWNKLSQVTAVFSGGMLGGGLRYEVGNWLNVNTLTSTTLANVIGCFCLTFTIYGLDLVIDLPEWLILGFGTGVVGAFTTFSTFALLFMQQVFQHPTQTWLFLLLNLVGGFITALIGYLAARLMDRGKGIW</sequence>
<comment type="caution">
    <text evidence="11">The sequence shown here is derived from an EMBL/GenBank/DDBJ whole genome shotgun (WGS) entry which is preliminary data.</text>
</comment>
<accession>A0ABQ3W2G7</accession>
<reference evidence="11 12" key="1">
    <citation type="journal article" date="2021" name="Int. J. Syst. Evol. Microbiol.">
        <title>Lentilactobacillus fungorum sp. nov., isolated from spent mushroom substrates.</title>
        <authorList>
            <person name="Tohno M."/>
            <person name="Tanizawa Y."/>
            <person name="Kojima Y."/>
            <person name="Sakamoto M."/>
            <person name="Ohkuma M."/>
            <person name="Kobayashi H."/>
        </authorList>
    </citation>
    <scope>NUCLEOTIDE SEQUENCE [LARGE SCALE GENOMIC DNA]</scope>
    <source>
        <strain evidence="11 12">YK48G</strain>
    </source>
</reference>
<evidence type="ECO:0000256" key="10">
    <source>
        <dbReference type="HAMAP-Rule" id="MF_00454"/>
    </source>
</evidence>
<dbReference type="Proteomes" id="UP000604765">
    <property type="component" value="Unassembled WGS sequence"/>
</dbReference>
<keyword evidence="10" id="KW-0813">Transport</keyword>
<evidence type="ECO:0000256" key="2">
    <source>
        <dbReference type="ARBA" id="ARBA00022475"/>
    </source>
</evidence>
<keyword evidence="6 10" id="KW-0407">Ion channel</keyword>
<protein>
    <recommendedName>
        <fullName evidence="10">Fluoride-specific ion channel FluC</fullName>
    </recommendedName>
</protein>
<comment type="catalytic activity">
    <reaction evidence="8">
        <text>fluoride(in) = fluoride(out)</text>
        <dbReference type="Rhea" id="RHEA:76159"/>
        <dbReference type="ChEBI" id="CHEBI:17051"/>
    </reaction>
    <physiologicalReaction direction="left-to-right" evidence="8">
        <dbReference type="Rhea" id="RHEA:76160"/>
    </physiologicalReaction>
</comment>
<feature type="transmembrane region" description="Helical" evidence="10">
    <location>
        <begin position="102"/>
        <end position="123"/>
    </location>
</feature>
<comment type="subcellular location">
    <subcellularLocation>
        <location evidence="1 10">Cell membrane</location>
        <topology evidence="1 10">Multi-pass membrane protein</topology>
    </subcellularLocation>
</comment>
<dbReference type="InterPro" id="IPR003691">
    <property type="entry name" value="FluC"/>
</dbReference>
<gene>
    <name evidence="11" type="primary">crcB_2</name>
    <name evidence="10" type="synonym">crcB</name>
    <name evidence="10" type="synonym">fluC</name>
    <name evidence="11" type="ORF">YK48G_18960</name>
</gene>
<name>A0ABQ3W2G7_9LACO</name>
<organism evidence="11 12">
    <name type="scientific">Lentilactobacillus fungorum</name>
    <dbReference type="NCBI Taxonomy" id="2201250"/>
    <lineage>
        <taxon>Bacteria</taxon>
        <taxon>Bacillati</taxon>
        <taxon>Bacillota</taxon>
        <taxon>Bacilli</taxon>
        <taxon>Lactobacillales</taxon>
        <taxon>Lactobacillaceae</taxon>
        <taxon>Lentilactobacillus</taxon>
    </lineage>
</organism>
<keyword evidence="10" id="KW-0915">Sodium</keyword>
<evidence type="ECO:0000256" key="3">
    <source>
        <dbReference type="ARBA" id="ARBA00022692"/>
    </source>
</evidence>
<keyword evidence="2 10" id="KW-1003">Cell membrane</keyword>
<keyword evidence="4 10" id="KW-1133">Transmembrane helix</keyword>
<feature type="transmembrane region" description="Helical" evidence="10">
    <location>
        <begin position="41"/>
        <end position="61"/>
    </location>
</feature>
<evidence type="ECO:0000256" key="8">
    <source>
        <dbReference type="ARBA" id="ARBA00035585"/>
    </source>
</evidence>
<comment type="function">
    <text evidence="9 10">Fluoride-specific ion channel. Important for reducing fluoride concentration in the cell, thus reducing its toxicity.</text>
</comment>
<evidence type="ECO:0000256" key="7">
    <source>
        <dbReference type="ARBA" id="ARBA00035120"/>
    </source>
</evidence>
<evidence type="ECO:0000313" key="12">
    <source>
        <dbReference type="Proteomes" id="UP000604765"/>
    </source>
</evidence>
<dbReference type="RefSeq" id="WP_203630467.1">
    <property type="nucleotide sequence ID" value="NZ_BNJR01000016.1"/>
</dbReference>
<feature type="binding site" evidence="10">
    <location>
        <position position="81"/>
    </location>
    <ligand>
        <name>Na(+)</name>
        <dbReference type="ChEBI" id="CHEBI:29101"/>
        <note>structural</note>
    </ligand>
</feature>
<proteinExistence type="inferred from homology"/>
<evidence type="ECO:0000256" key="1">
    <source>
        <dbReference type="ARBA" id="ARBA00004651"/>
    </source>
</evidence>
<dbReference type="EMBL" id="BNJR01000016">
    <property type="protein sequence ID" value="GHP14471.1"/>
    <property type="molecule type" value="Genomic_DNA"/>
</dbReference>
<comment type="activity regulation">
    <text evidence="10">Na(+) is not transported, but it plays an essential structural role and its presence is essential for fluoride channel function.</text>
</comment>
<feature type="transmembrane region" description="Helical" evidence="10">
    <location>
        <begin position="68"/>
        <end position="90"/>
    </location>
</feature>
<keyword evidence="10" id="KW-0479">Metal-binding</keyword>
<keyword evidence="12" id="KW-1185">Reference proteome</keyword>
<feature type="binding site" evidence="10">
    <location>
        <position position="78"/>
    </location>
    <ligand>
        <name>Na(+)</name>
        <dbReference type="ChEBI" id="CHEBI:29101"/>
        <note>structural</note>
    </ligand>
</feature>
<keyword evidence="10" id="KW-0406">Ion transport</keyword>
<evidence type="ECO:0000256" key="9">
    <source>
        <dbReference type="ARBA" id="ARBA00049940"/>
    </source>
</evidence>
<evidence type="ECO:0000313" key="11">
    <source>
        <dbReference type="EMBL" id="GHP14471.1"/>
    </source>
</evidence>
<evidence type="ECO:0000256" key="4">
    <source>
        <dbReference type="ARBA" id="ARBA00022989"/>
    </source>
</evidence>
<evidence type="ECO:0000256" key="6">
    <source>
        <dbReference type="ARBA" id="ARBA00023303"/>
    </source>
</evidence>
<evidence type="ECO:0000256" key="5">
    <source>
        <dbReference type="ARBA" id="ARBA00023136"/>
    </source>
</evidence>